<keyword evidence="12" id="KW-0325">Glycoprotein</keyword>
<dbReference type="KEGG" id="tpal:117644153"/>
<evidence type="ECO:0000256" key="5">
    <source>
        <dbReference type="ARBA" id="ARBA00014515"/>
    </source>
</evidence>
<dbReference type="AlphaFoldDB" id="A0A6P8YYG8"/>
<evidence type="ECO:0000313" key="16">
    <source>
        <dbReference type="RefSeq" id="XP_034239312.1"/>
    </source>
</evidence>
<feature type="transmembrane region" description="Helical" evidence="14">
    <location>
        <begin position="12"/>
        <end position="30"/>
    </location>
</feature>
<evidence type="ECO:0000256" key="11">
    <source>
        <dbReference type="ARBA" id="ARBA00023136"/>
    </source>
</evidence>
<evidence type="ECO:0000313" key="15">
    <source>
        <dbReference type="Proteomes" id="UP000515158"/>
    </source>
</evidence>
<evidence type="ECO:0000256" key="12">
    <source>
        <dbReference type="ARBA" id="ARBA00023180"/>
    </source>
</evidence>
<dbReference type="PANTHER" id="PTHR13306:SF6">
    <property type="entry name" value="TRANSMEMBRANE PROTEIN 138"/>
    <property type="match status" value="1"/>
</dbReference>
<evidence type="ECO:0000256" key="9">
    <source>
        <dbReference type="ARBA" id="ARBA00022989"/>
    </source>
</evidence>
<dbReference type="InParanoid" id="A0A6P8YYG8"/>
<accession>A0A6P8YYG8</accession>
<keyword evidence="15" id="KW-1185">Reference proteome</keyword>
<evidence type="ECO:0000256" key="4">
    <source>
        <dbReference type="ARBA" id="ARBA00010572"/>
    </source>
</evidence>
<evidence type="ECO:0000256" key="3">
    <source>
        <dbReference type="ARBA" id="ARBA00004138"/>
    </source>
</evidence>
<dbReference type="FunCoup" id="A0A6P8YYG8">
    <property type="interactions" value="129"/>
</dbReference>
<proteinExistence type="inferred from homology"/>
<keyword evidence="8" id="KW-0970">Cilium biogenesis/degradation</keyword>
<evidence type="ECO:0000256" key="14">
    <source>
        <dbReference type="SAM" id="Phobius"/>
    </source>
</evidence>
<keyword evidence="10" id="KW-0969">Cilium</keyword>
<keyword evidence="7 14" id="KW-0812">Transmembrane</keyword>
<dbReference type="GO" id="GO:0030030">
    <property type="term" value="P:cell projection organization"/>
    <property type="evidence" value="ECO:0007669"/>
    <property type="project" value="UniProtKB-KW"/>
</dbReference>
<dbReference type="Pfam" id="PF14935">
    <property type="entry name" value="TMEM138"/>
    <property type="match status" value="1"/>
</dbReference>
<keyword evidence="6" id="KW-0926">Vacuole</keyword>
<comment type="function">
    <text evidence="1">Required for ciliogenesis.</text>
</comment>
<gene>
    <name evidence="16" type="primary">LOC117644153</name>
</gene>
<feature type="transmembrane region" description="Helical" evidence="14">
    <location>
        <begin position="121"/>
        <end position="137"/>
    </location>
</feature>
<evidence type="ECO:0000256" key="2">
    <source>
        <dbReference type="ARBA" id="ARBA00004128"/>
    </source>
</evidence>
<sequence>MQSTNSNTRYSILIIIQFTLLLTDLLMNSFSEFLRYDSHLLLIFYVIQDLCLIFAFTTLLLSFFSTYLFQAGLVYLIYNKFCAVIYVMLLYLALTIMYHIWSLNMRWSKPLDYTWTDGLHTLHVAQRFVAVLYYHLYKRAVLRISDPRFYKDADWTMSSIAIS</sequence>
<evidence type="ECO:0000256" key="1">
    <source>
        <dbReference type="ARBA" id="ARBA00003709"/>
    </source>
</evidence>
<reference evidence="16" key="1">
    <citation type="submission" date="2025-08" db="UniProtKB">
        <authorList>
            <consortium name="RefSeq"/>
        </authorList>
    </citation>
    <scope>IDENTIFICATION</scope>
    <source>
        <tissue evidence="16">Total insect</tissue>
    </source>
</reference>
<feature type="transmembrane region" description="Helical" evidence="14">
    <location>
        <begin position="42"/>
        <end position="69"/>
    </location>
</feature>
<comment type="similarity">
    <text evidence="4">Belongs to the TMEM138 family.</text>
</comment>
<keyword evidence="11 14" id="KW-0472">Membrane</keyword>
<evidence type="ECO:0000256" key="6">
    <source>
        <dbReference type="ARBA" id="ARBA00022554"/>
    </source>
</evidence>
<dbReference type="GO" id="GO:0005929">
    <property type="term" value="C:cilium"/>
    <property type="evidence" value="ECO:0007669"/>
    <property type="project" value="UniProtKB-SubCell"/>
</dbReference>
<dbReference type="RefSeq" id="XP_034239312.1">
    <property type="nucleotide sequence ID" value="XM_034383421.1"/>
</dbReference>
<evidence type="ECO:0000256" key="8">
    <source>
        <dbReference type="ARBA" id="ARBA00022794"/>
    </source>
</evidence>
<evidence type="ECO:0000256" key="7">
    <source>
        <dbReference type="ARBA" id="ARBA00022692"/>
    </source>
</evidence>
<organism evidence="16">
    <name type="scientific">Thrips palmi</name>
    <name type="common">Melon thrips</name>
    <dbReference type="NCBI Taxonomy" id="161013"/>
    <lineage>
        <taxon>Eukaryota</taxon>
        <taxon>Metazoa</taxon>
        <taxon>Ecdysozoa</taxon>
        <taxon>Arthropoda</taxon>
        <taxon>Hexapoda</taxon>
        <taxon>Insecta</taxon>
        <taxon>Pterygota</taxon>
        <taxon>Neoptera</taxon>
        <taxon>Paraneoptera</taxon>
        <taxon>Thysanoptera</taxon>
        <taxon>Terebrantia</taxon>
        <taxon>Thripoidea</taxon>
        <taxon>Thripidae</taxon>
        <taxon>Thrips</taxon>
    </lineage>
</organism>
<evidence type="ECO:0000256" key="13">
    <source>
        <dbReference type="ARBA" id="ARBA00023273"/>
    </source>
</evidence>
<dbReference type="PANTHER" id="PTHR13306">
    <property type="entry name" value="TRANSMEMBRANE PROTEIN 138"/>
    <property type="match status" value="1"/>
</dbReference>
<dbReference type="OrthoDB" id="189688at2759"/>
<comment type="subcellular location">
    <subcellularLocation>
        <location evidence="3">Cell projection</location>
        <location evidence="3">Cilium</location>
    </subcellularLocation>
    <subcellularLocation>
        <location evidence="2">Vacuole membrane</location>
        <topology evidence="2">Multi-pass membrane protein</topology>
    </subcellularLocation>
</comment>
<feature type="transmembrane region" description="Helical" evidence="14">
    <location>
        <begin position="81"/>
        <end position="101"/>
    </location>
</feature>
<dbReference type="Proteomes" id="UP000515158">
    <property type="component" value="Unplaced"/>
</dbReference>
<keyword evidence="13" id="KW-0966">Cell projection</keyword>
<evidence type="ECO:0000256" key="10">
    <source>
        <dbReference type="ARBA" id="ARBA00023069"/>
    </source>
</evidence>
<name>A0A6P8YYG8_THRPL</name>
<dbReference type="InterPro" id="IPR024133">
    <property type="entry name" value="TM_138"/>
</dbReference>
<dbReference type="GeneID" id="117644153"/>
<protein>
    <recommendedName>
        <fullName evidence="5">Transmembrane protein 138</fullName>
    </recommendedName>
</protein>
<dbReference type="GO" id="GO:0005774">
    <property type="term" value="C:vacuolar membrane"/>
    <property type="evidence" value="ECO:0007669"/>
    <property type="project" value="UniProtKB-SubCell"/>
</dbReference>
<keyword evidence="9 14" id="KW-1133">Transmembrane helix</keyword>